<dbReference type="VEuPathDB" id="MicrosporidiaDB:SLOPH_910"/>
<dbReference type="EMBL" id="ATCN01000005">
    <property type="protein sequence ID" value="EPR80135.1"/>
    <property type="molecule type" value="Genomic_DNA"/>
</dbReference>
<organism evidence="1 2">
    <name type="scientific">Spraguea lophii (strain 42_110)</name>
    <name type="common">Microsporidian parasite</name>
    <dbReference type="NCBI Taxonomy" id="1358809"/>
    <lineage>
        <taxon>Eukaryota</taxon>
        <taxon>Fungi</taxon>
        <taxon>Fungi incertae sedis</taxon>
        <taxon>Microsporidia</taxon>
        <taxon>Spragueidae</taxon>
        <taxon>Spraguea</taxon>
    </lineage>
</organism>
<gene>
    <name evidence="1" type="ORF">SLOPH_910</name>
</gene>
<evidence type="ECO:0000313" key="2">
    <source>
        <dbReference type="Proteomes" id="UP000014978"/>
    </source>
</evidence>
<keyword evidence="2" id="KW-1185">Reference proteome</keyword>
<name>S7WAZ7_SPRLO</name>
<protein>
    <recommendedName>
        <fullName evidence="3">GATA-type domain-containing protein</fullName>
    </recommendedName>
</protein>
<dbReference type="HOGENOM" id="CLU_1476056_0_0_1"/>
<evidence type="ECO:0000313" key="1">
    <source>
        <dbReference type="EMBL" id="EPR80135.1"/>
    </source>
</evidence>
<evidence type="ECO:0008006" key="3">
    <source>
        <dbReference type="Google" id="ProtNLM"/>
    </source>
</evidence>
<proteinExistence type="predicted"/>
<accession>S7WAZ7</accession>
<dbReference type="InParanoid" id="S7WAZ7"/>
<reference evidence="2" key="1">
    <citation type="journal article" date="2013" name="PLoS Genet.">
        <title>The genome of Spraguea lophii and the basis of host-microsporidian interactions.</title>
        <authorList>
            <person name="Campbell S.E."/>
            <person name="Williams T.A."/>
            <person name="Yousuf A."/>
            <person name="Soanes D.M."/>
            <person name="Paszkiewicz K.H."/>
            <person name="Williams B.A.P."/>
        </authorList>
    </citation>
    <scope>NUCLEOTIDE SEQUENCE [LARGE SCALE GENOMIC DNA]</scope>
    <source>
        <strain evidence="2">42_110</strain>
    </source>
</reference>
<dbReference type="AlphaFoldDB" id="S7WAZ7"/>
<dbReference type="Proteomes" id="UP000014978">
    <property type="component" value="Unassembled WGS sequence"/>
</dbReference>
<sequence length="183" mass="21618">MPKVKAREKKLENNDELLKLFHGALLLNHFKLKISSQKIFELENEKNTNSYSRFFISMNHKNKLKYGPDFKCYDFCCNEKAFLSMLCNYNFNLTEQVKEDNISNINEDNLKINNVSSSNEIHKIPNKKIKMDTLKSKPHIISKERTKETKKTCTVCNRTKTSIWSKYKGKRVCNPCKKYFMDL</sequence>
<comment type="caution">
    <text evidence="1">The sequence shown here is derived from an EMBL/GenBank/DDBJ whole genome shotgun (WGS) entry which is preliminary data.</text>
</comment>